<protein>
    <submittedName>
        <fullName evidence="1">E3 ubiquitin-protein ligase RHG1A</fullName>
    </submittedName>
</protein>
<gene>
    <name evidence="1" type="ORF">LOK49_LG06G01861</name>
</gene>
<dbReference type="EMBL" id="CM045762">
    <property type="protein sequence ID" value="KAI8011565.1"/>
    <property type="molecule type" value="Genomic_DNA"/>
</dbReference>
<reference evidence="1 2" key="1">
    <citation type="journal article" date="2022" name="Plant J.">
        <title>Chromosome-level genome of Camellia lanceoleosa provides a valuable resource for understanding genome evolution and self-incompatibility.</title>
        <authorList>
            <person name="Gong W."/>
            <person name="Xiao S."/>
            <person name="Wang L."/>
            <person name="Liao Z."/>
            <person name="Chang Y."/>
            <person name="Mo W."/>
            <person name="Hu G."/>
            <person name="Li W."/>
            <person name="Zhao G."/>
            <person name="Zhu H."/>
            <person name="Hu X."/>
            <person name="Ji K."/>
            <person name="Xiang X."/>
            <person name="Song Q."/>
            <person name="Yuan D."/>
            <person name="Jin S."/>
            <person name="Zhang L."/>
        </authorList>
    </citation>
    <scope>NUCLEOTIDE SEQUENCE [LARGE SCALE GENOMIC DNA]</scope>
    <source>
        <strain evidence="1">SQ_2022a</strain>
    </source>
</reference>
<comment type="caution">
    <text evidence="1">The sequence shown here is derived from an EMBL/GenBank/DDBJ whole genome shotgun (WGS) entry which is preliminary data.</text>
</comment>
<evidence type="ECO:0000313" key="1">
    <source>
        <dbReference type="EMBL" id="KAI8011565.1"/>
    </source>
</evidence>
<keyword evidence="2" id="KW-1185">Reference proteome</keyword>
<evidence type="ECO:0000313" key="2">
    <source>
        <dbReference type="Proteomes" id="UP001060215"/>
    </source>
</evidence>
<name>A0ACC0HGK2_9ERIC</name>
<proteinExistence type="predicted"/>
<sequence>MIESRDSIQLSEIFHELWQNYPHYFLPDTRVEDSRSRHHDGIRATNHNFHHMPNNDHISIPNERHYYNVHNARPISNLLGSADASNFYNHRFIPSSNSTSHYAPQRYGGSSMEAVHNHNHHHLVQESYTDFHFQSATHYSVEHVVYPETASFSHCNNYELDPHQPLPHVQAMRGNNLDHQPQVPSSSNRHQTNNNPRQHNASNSSRDSHDDGYRNFGPSTRQDNSIVTFDRFAIQLVDGVILLEGVAGSDVSNMRLEGEEDMSYEELLDLEEQMGHINTGLSEETIIRNLKVRTHISSVRQLNLNEVPSLDQEPEICAICQGEYENYDTIGSLGCRHDYHAVCIKKWLQEKNICPLCKSTALTIKS</sequence>
<accession>A0ACC0HGK2</accession>
<dbReference type="Proteomes" id="UP001060215">
    <property type="component" value="Chromosome 5"/>
</dbReference>
<organism evidence="1 2">
    <name type="scientific">Camellia lanceoleosa</name>
    <dbReference type="NCBI Taxonomy" id="1840588"/>
    <lineage>
        <taxon>Eukaryota</taxon>
        <taxon>Viridiplantae</taxon>
        <taxon>Streptophyta</taxon>
        <taxon>Embryophyta</taxon>
        <taxon>Tracheophyta</taxon>
        <taxon>Spermatophyta</taxon>
        <taxon>Magnoliopsida</taxon>
        <taxon>eudicotyledons</taxon>
        <taxon>Gunneridae</taxon>
        <taxon>Pentapetalae</taxon>
        <taxon>asterids</taxon>
        <taxon>Ericales</taxon>
        <taxon>Theaceae</taxon>
        <taxon>Camellia</taxon>
    </lineage>
</organism>